<dbReference type="EMBL" id="JACBGI020000002">
    <property type="protein sequence ID" value="MBF6057247.1"/>
    <property type="molecule type" value="Genomic_DNA"/>
</dbReference>
<dbReference type="GO" id="GO:0003983">
    <property type="term" value="F:UTP:glucose-1-phosphate uridylyltransferase activity"/>
    <property type="evidence" value="ECO:0007669"/>
    <property type="project" value="UniProtKB-EC"/>
</dbReference>
<evidence type="ECO:0000256" key="7">
    <source>
        <dbReference type="ARBA" id="ARBA00048128"/>
    </source>
</evidence>
<comment type="caution">
    <text evidence="10">The sequence shown here is derived from an EMBL/GenBank/DDBJ whole genome shotgun (WGS) entry which is preliminary data.</text>
</comment>
<proteinExistence type="inferred from homology"/>
<dbReference type="PANTHER" id="PTHR43197">
    <property type="entry name" value="UTP--GLUCOSE-1-PHOSPHATE URIDYLYLTRANSFERASE"/>
    <property type="match status" value="1"/>
</dbReference>
<evidence type="ECO:0000256" key="3">
    <source>
        <dbReference type="ARBA" id="ARBA00019048"/>
    </source>
</evidence>
<dbReference type="NCBIfam" id="TIGR01099">
    <property type="entry name" value="galU"/>
    <property type="match status" value="1"/>
</dbReference>
<comment type="similarity">
    <text evidence="1 8">Belongs to the UDPGP type 2 family.</text>
</comment>
<protein>
    <recommendedName>
        <fullName evidence="3 8">UTP--glucose-1-phosphate uridylyltransferase</fullName>
        <ecNumber evidence="2 8">2.7.7.9</ecNumber>
    </recommendedName>
    <alternativeName>
        <fullName evidence="8">UDP-glucose pyrophosphorylase</fullName>
    </alternativeName>
</protein>
<accession>A0ABS0BTT3</accession>
<dbReference type="PANTHER" id="PTHR43197:SF1">
    <property type="entry name" value="UTP--GLUCOSE-1-PHOSPHATE URIDYLYLTRANSFERASE"/>
    <property type="match status" value="1"/>
</dbReference>
<sequence>MKKIVIPVAGLGSRFLPATKAIPKEMITLVDQPLIQYVVTEAVRAGFTDIIFVTHSYKQAIENHFDKNFELETLLTQAGKTAQLQKLADIIPEDINIVAVRQPTALGLGHAVLCAASAIGDDDFAVLLPDVILNEESQDLKNMVEAFKRSGQSQIMVEPVPESEVHKYGIVDCLGHDLCGHDSCKMVNIVEKPKREEAPSNLSVTGRYILDNRILEILKTTPRGAGNEIQLTDAIAQLMDEKGAEAYCLGGKSYDCGDKLGYLKATVQFALKHPELGEEFAQWLKNFEI</sequence>
<reference evidence="10 11" key="2">
    <citation type="submission" date="2020-11" db="EMBL/GenBank/DDBJ databases">
        <title>Sulfur oxidizing isolate from Hospital Hole Sinkhole.</title>
        <authorList>
            <person name="Scott K.M."/>
        </authorList>
    </citation>
    <scope>NUCLEOTIDE SEQUENCE [LARGE SCALE GENOMIC DNA]</scope>
    <source>
        <strain evidence="10 11">HH1</strain>
    </source>
</reference>
<evidence type="ECO:0000256" key="6">
    <source>
        <dbReference type="ARBA" id="ARBA00037294"/>
    </source>
</evidence>
<gene>
    <name evidence="10" type="primary">galU</name>
    <name evidence="10" type="ORF">H8792_002735</name>
</gene>
<comment type="function">
    <text evidence="6">May play a role in stationary phase survival.</text>
</comment>
<keyword evidence="4 8" id="KW-0808">Transferase</keyword>
<evidence type="ECO:0000256" key="4">
    <source>
        <dbReference type="ARBA" id="ARBA00022679"/>
    </source>
</evidence>
<dbReference type="Pfam" id="PF00483">
    <property type="entry name" value="NTP_transferase"/>
    <property type="match status" value="1"/>
</dbReference>
<keyword evidence="5 8" id="KW-0548">Nucleotidyltransferase</keyword>
<evidence type="ECO:0000256" key="5">
    <source>
        <dbReference type="ARBA" id="ARBA00022695"/>
    </source>
</evidence>
<reference evidence="10 11" key="1">
    <citation type="submission" date="2020-06" db="EMBL/GenBank/DDBJ databases">
        <authorList>
            <person name="Scott K."/>
        </authorList>
    </citation>
    <scope>NUCLEOTIDE SEQUENCE [LARGE SCALE GENOMIC DNA]</scope>
    <source>
        <strain evidence="10 11">HH1</strain>
    </source>
</reference>
<dbReference type="InterPro" id="IPR029044">
    <property type="entry name" value="Nucleotide-diphossugar_trans"/>
</dbReference>
<evidence type="ECO:0000313" key="11">
    <source>
        <dbReference type="Proteomes" id="UP001193680"/>
    </source>
</evidence>
<feature type="domain" description="Nucleotidyl transferase" evidence="9">
    <location>
        <begin position="5"/>
        <end position="267"/>
    </location>
</feature>
<dbReference type="RefSeq" id="WP_194947611.1">
    <property type="nucleotide sequence ID" value="NZ_JACBGI020000002.1"/>
</dbReference>
<dbReference type="EC" id="2.7.7.9" evidence="2 8"/>
<dbReference type="CDD" id="cd02541">
    <property type="entry name" value="UGPase_prokaryotic"/>
    <property type="match status" value="1"/>
</dbReference>
<organism evidence="10 11">
    <name type="scientific">Thiomicrorhabdus heinhorstiae</name>
    <dbReference type="NCBI Taxonomy" id="2748010"/>
    <lineage>
        <taxon>Bacteria</taxon>
        <taxon>Pseudomonadati</taxon>
        <taxon>Pseudomonadota</taxon>
        <taxon>Gammaproteobacteria</taxon>
        <taxon>Thiotrichales</taxon>
        <taxon>Piscirickettsiaceae</taxon>
        <taxon>Thiomicrorhabdus</taxon>
    </lineage>
</organism>
<evidence type="ECO:0000256" key="8">
    <source>
        <dbReference type="RuleBase" id="RU361259"/>
    </source>
</evidence>
<dbReference type="InterPro" id="IPR005835">
    <property type="entry name" value="NTP_transferase_dom"/>
</dbReference>
<evidence type="ECO:0000256" key="2">
    <source>
        <dbReference type="ARBA" id="ARBA00012415"/>
    </source>
</evidence>
<evidence type="ECO:0000259" key="9">
    <source>
        <dbReference type="Pfam" id="PF00483"/>
    </source>
</evidence>
<keyword evidence="11" id="KW-1185">Reference proteome</keyword>
<evidence type="ECO:0000256" key="1">
    <source>
        <dbReference type="ARBA" id="ARBA00006890"/>
    </source>
</evidence>
<dbReference type="Gene3D" id="3.90.550.10">
    <property type="entry name" value="Spore Coat Polysaccharide Biosynthesis Protein SpsA, Chain A"/>
    <property type="match status" value="1"/>
</dbReference>
<evidence type="ECO:0000313" key="10">
    <source>
        <dbReference type="EMBL" id="MBF6057247.1"/>
    </source>
</evidence>
<comment type="catalytic activity">
    <reaction evidence="7 8">
        <text>alpha-D-glucose 1-phosphate + UTP + H(+) = UDP-alpha-D-glucose + diphosphate</text>
        <dbReference type="Rhea" id="RHEA:19889"/>
        <dbReference type="ChEBI" id="CHEBI:15378"/>
        <dbReference type="ChEBI" id="CHEBI:33019"/>
        <dbReference type="ChEBI" id="CHEBI:46398"/>
        <dbReference type="ChEBI" id="CHEBI:58601"/>
        <dbReference type="ChEBI" id="CHEBI:58885"/>
        <dbReference type="EC" id="2.7.7.9"/>
    </reaction>
</comment>
<dbReference type="InterPro" id="IPR005771">
    <property type="entry name" value="GalU_uridylyltTrfase_bac/arc"/>
</dbReference>
<name>A0ABS0BTT3_9GAMM</name>
<dbReference type="SUPFAM" id="SSF53448">
    <property type="entry name" value="Nucleotide-diphospho-sugar transferases"/>
    <property type="match status" value="1"/>
</dbReference>
<dbReference type="Proteomes" id="UP001193680">
    <property type="component" value="Unassembled WGS sequence"/>
</dbReference>